<dbReference type="InterPro" id="IPR025051">
    <property type="entry name" value="DUF3990"/>
</dbReference>
<evidence type="ECO:0008006" key="3">
    <source>
        <dbReference type="Google" id="ProtNLM"/>
    </source>
</evidence>
<evidence type="ECO:0000313" key="2">
    <source>
        <dbReference type="Proteomes" id="UP000275510"/>
    </source>
</evidence>
<sequence>MILYHGSALEIIQPDIAFSRQKLDFGQGFYTTPIKQQAINWANRFKKLGKSAFVNCYEFDENLFKQFKTKEFYSYNEDWLDFILANRTEKQVEPFDIVIGGVANDRVFNTIELLIENLINKKEALGRLIYEENNLQICFKNQPLIQQHLIFKGAEKL</sequence>
<accession>A0A448TX44</accession>
<proteinExistence type="predicted"/>
<dbReference type="Pfam" id="PF13151">
    <property type="entry name" value="DUF3990"/>
    <property type="match status" value="1"/>
</dbReference>
<dbReference type="Proteomes" id="UP000275510">
    <property type="component" value="Chromosome"/>
</dbReference>
<reference evidence="1 2" key="1">
    <citation type="submission" date="2018-12" db="EMBL/GenBank/DDBJ databases">
        <authorList>
            <consortium name="Pathogen Informatics"/>
        </authorList>
    </citation>
    <scope>NUCLEOTIDE SEQUENCE [LARGE SCALE GENOMIC DNA]</scope>
    <source>
        <strain evidence="1 2">NCTC10976</strain>
    </source>
</reference>
<dbReference type="AlphaFoldDB" id="A0A448TX44"/>
<name>A0A448TX44_ACTPL</name>
<dbReference type="EMBL" id="LR134515">
    <property type="protein sequence ID" value="VEJ16226.1"/>
    <property type="molecule type" value="Genomic_DNA"/>
</dbReference>
<protein>
    <recommendedName>
        <fullName evidence="3">Sortase</fullName>
    </recommendedName>
</protein>
<organism evidence="1 2">
    <name type="scientific">Actinobacillus pleuropneumoniae</name>
    <name type="common">Haemophilus pleuropneumoniae</name>
    <dbReference type="NCBI Taxonomy" id="715"/>
    <lineage>
        <taxon>Bacteria</taxon>
        <taxon>Pseudomonadati</taxon>
        <taxon>Pseudomonadota</taxon>
        <taxon>Gammaproteobacteria</taxon>
        <taxon>Pasteurellales</taxon>
        <taxon>Pasteurellaceae</taxon>
        <taxon>Actinobacillus</taxon>
    </lineage>
</organism>
<dbReference type="RefSeq" id="WP_005600387.1">
    <property type="nucleotide sequence ID" value="NZ_CBDBSX010000120.1"/>
</dbReference>
<gene>
    <name evidence="1" type="ORF">NCTC10976_00308</name>
</gene>
<evidence type="ECO:0000313" key="1">
    <source>
        <dbReference type="EMBL" id="VEJ16226.1"/>
    </source>
</evidence>